<evidence type="ECO:0000313" key="15">
    <source>
        <dbReference type="Proteomes" id="UP000178869"/>
    </source>
</evidence>
<dbReference type="Gene3D" id="3.40.50.300">
    <property type="entry name" value="P-loop containing nucleotide triphosphate hydrolases"/>
    <property type="match status" value="1"/>
</dbReference>
<evidence type="ECO:0000256" key="11">
    <source>
        <dbReference type="RuleBase" id="RU003783"/>
    </source>
</evidence>
<comment type="catalytic activity">
    <reaction evidence="9 10 11">
        <text>adenosine(37) in tRNA + dimethylallyl diphosphate = N(6)-dimethylallyladenosine(37) in tRNA + diphosphate</text>
        <dbReference type="Rhea" id="RHEA:26482"/>
        <dbReference type="Rhea" id="RHEA-COMP:10162"/>
        <dbReference type="Rhea" id="RHEA-COMP:10375"/>
        <dbReference type="ChEBI" id="CHEBI:33019"/>
        <dbReference type="ChEBI" id="CHEBI:57623"/>
        <dbReference type="ChEBI" id="CHEBI:74411"/>
        <dbReference type="ChEBI" id="CHEBI:74415"/>
        <dbReference type="EC" id="2.5.1.75"/>
    </reaction>
</comment>
<accession>A0A1G2PDT8</accession>
<feature type="binding site" evidence="10">
    <location>
        <begin position="14"/>
        <end position="19"/>
    </location>
    <ligand>
        <name>substrate</name>
    </ligand>
</feature>
<dbReference type="PANTHER" id="PTHR11088:SF60">
    <property type="entry name" value="TRNA DIMETHYLALLYLTRANSFERASE"/>
    <property type="match status" value="1"/>
</dbReference>
<dbReference type="InterPro" id="IPR027417">
    <property type="entry name" value="P-loop_NTPase"/>
</dbReference>
<dbReference type="AlphaFoldDB" id="A0A1G2PDT8"/>
<dbReference type="EC" id="2.5.1.75" evidence="10"/>
<evidence type="ECO:0000256" key="4">
    <source>
        <dbReference type="ARBA" id="ARBA00022679"/>
    </source>
</evidence>
<evidence type="ECO:0000313" key="14">
    <source>
        <dbReference type="EMBL" id="OHA46494.1"/>
    </source>
</evidence>
<keyword evidence="4 10" id="KW-0808">Transferase</keyword>
<dbReference type="InterPro" id="IPR039657">
    <property type="entry name" value="Dimethylallyltransferase"/>
</dbReference>
<evidence type="ECO:0000256" key="6">
    <source>
        <dbReference type="ARBA" id="ARBA00022741"/>
    </source>
</evidence>
<evidence type="ECO:0000256" key="8">
    <source>
        <dbReference type="ARBA" id="ARBA00022842"/>
    </source>
</evidence>
<feature type="site" description="Interaction with substrate tRNA" evidence="10">
    <location>
        <position position="115"/>
    </location>
</feature>
<evidence type="ECO:0000256" key="7">
    <source>
        <dbReference type="ARBA" id="ARBA00022840"/>
    </source>
</evidence>
<comment type="subunit">
    <text evidence="10">Monomer.</text>
</comment>
<evidence type="ECO:0000256" key="10">
    <source>
        <dbReference type="HAMAP-Rule" id="MF_00185"/>
    </source>
</evidence>
<dbReference type="GO" id="GO:0005524">
    <property type="term" value="F:ATP binding"/>
    <property type="evidence" value="ECO:0007669"/>
    <property type="project" value="UniProtKB-UniRule"/>
</dbReference>
<comment type="cofactor">
    <cofactor evidence="1 10">
        <name>Mg(2+)</name>
        <dbReference type="ChEBI" id="CHEBI:18420"/>
    </cofactor>
</comment>
<evidence type="ECO:0000256" key="13">
    <source>
        <dbReference type="RuleBase" id="RU003785"/>
    </source>
</evidence>
<proteinExistence type="inferred from homology"/>
<feature type="binding site" evidence="10">
    <location>
        <begin position="12"/>
        <end position="19"/>
    </location>
    <ligand>
        <name>ATP</name>
        <dbReference type="ChEBI" id="CHEBI:30616"/>
    </ligand>
</feature>
<evidence type="ECO:0000256" key="3">
    <source>
        <dbReference type="ARBA" id="ARBA00005842"/>
    </source>
</evidence>
<dbReference type="SUPFAM" id="SSF52540">
    <property type="entry name" value="P-loop containing nucleoside triphosphate hydrolases"/>
    <property type="match status" value="1"/>
</dbReference>
<gene>
    <name evidence="10" type="primary">miaA</name>
    <name evidence="14" type="ORF">A2828_01485</name>
</gene>
<keyword evidence="6 10" id="KW-0547">Nucleotide-binding</keyword>
<reference evidence="14 15" key="1">
    <citation type="journal article" date="2016" name="Nat. Commun.">
        <title>Thousands of microbial genomes shed light on interconnected biogeochemical processes in an aquifer system.</title>
        <authorList>
            <person name="Anantharaman K."/>
            <person name="Brown C.T."/>
            <person name="Hug L.A."/>
            <person name="Sharon I."/>
            <person name="Castelle C.J."/>
            <person name="Probst A.J."/>
            <person name="Thomas B.C."/>
            <person name="Singh A."/>
            <person name="Wilkins M.J."/>
            <person name="Karaoz U."/>
            <person name="Brodie E.L."/>
            <person name="Williams K.H."/>
            <person name="Hubbard S.S."/>
            <person name="Banfield J.F."/>
        </authorList>
    </citation>
    <scope>NUCLEOTIDE SEQUENCE [LARGE SCALE GENOMIC DNA]</scope>
</reference>
<keyword evidence="7 10" id="KW-0067">ATP-binding</keyword>
<keyword evidence="5 10" id="KW-0819">tRNA processing</keyword>
<protein>
    <recommendedName>
        <fullName evidence="10">tRNA dimethylallyltransferase</fullName>
        <ecNumber evidence="10">2.5.1.75</ecNumber>
    </recommendedName>
    <alternativeName>
        <fullName evidence="10">Dimethylallyl diphosphate:tRNA dimethylallyltransferase</fullName>
        <shortName evidence="10">DMAPP:tRNA dimethylallyltransferase</shortName>
        <shortName evidence="10">DMATase</shortName>
    </alternativeName>
    <alternativeName>
        <fullName evidence="10">Isopentenyl-diphosphate:tRNA isopentenyltransferase</fullName>
        <shortName evidence="10">IPP transferase</shortName>
        <shortName evidence="10">IPPT</shortName>
        <shortName evidence="10">IPTase</shortName>
    </alternativeName>
</protein>
<evidence type="ECO:0000256" key="12">
    <source>
        <dbReference type="RuleBase" id="RU003784"/>
    </source>
</evidence>
<organism evidence="14 15">
    <name type="scientific">Candidatus Terrybacteria bacterium RIFCSPHIGHO2_01_FULL_43_35</name>
    <dbReference type="NCBI Taxonomy" id="1802361"/>
    <lineage>
        <taxon>Bacteria</taxon>
        <taxon>Candidatus Terryibacteriota</taxon>
    </lineage>
</organism>
<dbReference type="EMBL" id="MHSR01000014">
    <property type="protein sequence ID" value="OHA46494.1"/>
    <property type="molecule type" value="Genomic_DNA"/>
</dbReference>
<comment type="similarity">
    <text evidence="3 10 13">Belongs to the IPP transferase family.</text>
</comment>
<dbReference type="GO" id="GO:0006400">
    <property type="term" value="P:tRNA modification"/>
    <property type="evidence" value="ECO:0007669"/>
    <property type="project" value="TreeGrafter"/>
</dbReference>
<dbReference type="GO" id="GO:0052381">
    <property type="term" value="F:tRNA dimethylallyltransferase activity"/>
    <property type="evidence" value="ECO:0007669"/>
    <property type="project" value="UniProtKB-UniRule"/>
</dbReference>
<dbReference type="Proteomes" id="UP000178869">
    <property type="component" value="Unassembled WGS sequence"/>
</dbReference>
<dbReference type="HAMAP" id="MF_00185">
    <property type="entry name" value="IPP_trans"/>
    <property type="match status" value="1"/>
</dbReference>
<name>A0A1G2PDT8_9BACT</name>
<dbReference type="PANTHER" id="PTHR11088">
    <property type="entry name" value="TRNA DIMETHYLALLYLTRANSFERASE"/>
    <property type="match status" value="1"/>
</dbReference>
<evidence type="ECO:0000256" key="2">
    <source>
        <dbReference type="ARBA" id="ARBA00003213"/>
    </source>
</evidence>
<dbReference type="InterPro" id="IPR018022">
    <property type="entry name" value="IPT"/>
</dbReference>
<evidence type="ECO:0000256" key="1">
    <source>
        <dbReference type="ARBA" id="ARBA00001946"/>
    </source>
</evidence>
<dbReference type="Gene3D" id="1.10.20.140">
    <property type="match status" value="1"/>
</dbReference>
<comment type="caution">
    <text evidence="14">The sequence shown here is derived from an EMBL/GenBank/DDBJ whole genome shotgun (WGS) entry which is preliminary data.</text>
</comment>
<keyword evidence="8 10" id="KW-0460">Magnesium</keyword>
<dbReference type="Pfam" id="PF01715">
    <property type="entry name" value="IPPT"/>
    <property type="match status" value="1"/>
</dbReference>
<evidence type="ECO:0000256" key="5">
    <source>
        <dbReference type="ARBA" id="ARBA00022694"/>
    </source>
</evidence>
<evidence type="ECO:0000256" key="9">
    <source>
        <dbReference type="ARBA" id="ARBA00049563"/>
    </source>
</evidence>
<dbReference type="NCBIfam" id="TIGR00174">
    <property type="entry name" value="miaA"/>
    <property type="match status" value="1"/>
</dbReference>
<feature type="site" description="Interaction with substrate tRNA" evidence="10">
    <location>
        <position position="138"/>
    </location>
</feature>
<comment type="function">
    <text evidence="2 10 12">Catalyzes the transfer of a dimethylallyl group onto the adenine at position 37 in tRNAs that read codons beginning with uridine, leading to the formation of N6-(dimethylallyl)adenosine (i(6)A).</text>
</comment>
<sequence length="330" mass="38268">MSRKPKIIVIVGPTATGKTELAIKLAKKFRGEIVSADSRQVYRSMNIGTDKPFDPAQGKPKKIKSAIIIRGIPHHLIDVVEPDEEFTLEHWLELAQEAIEDIERRGRLPIVVGGTGLYISSLIYGFNLPHVAANPKLRKRLEDEIKKRGTEPLAKRILKKDPQAAVFLDTKNPRRLIRAWEVMNATKQKFSVLRQKTAEPKYDFLILGLSLPKDILRQKISRRLKNQFRRGLKIEVKFLVKKYGWNLPSLDTLGYSQWKQYIDKKIDKKIEGEIHAQILKDTLNYSKRQMTWFNRLTATKWLVSKNKKQLYQKAVIYTKDFLSNQNRQIS</sequence>
<feature type="region of interest" description="Interaction with substrate tRNA" evidence="10">
    <location>
        <begin position="37"/>
        <end position="40"/>
    </location>
</feature>
<comment type="caution">
    <text evidence="10">Lacks conserved residue(s) required for the propagation of feature annotation.</text>
</comment>